<feature type="signal peptide" evidence="2">
    <location>
        <begin position="1"/>
        <end position="39"/>
    </location>
</feature>
<dbReference type="Gene3D" id="3.40.50.12090">
    <property type="match status" value="1"/>
</dbReference>
<keyword evidence="2" id="KW-0732">Signal</keyword>
<dbReference type="Proteomes" id="UP000314616">
    <property type="component" value="Chromosome"/>
</dbReference>
<dbReference type="EMBL" id="CP040915">
    <property type="protein sequence ID" value="QDC25645.1"/>
    <property type="molecule type" value="Genomic_DNA"/>
</dbReference>
<name>A0A5B8C8E8_9MICO</name>
<dbReference type="PANTHER" id="PTHR30032">
    <property type="entry name" value="N-ACETYLMURAMOYL-L-ALANINE AMIDASE-RELATED"/>
    <property type="match status" value="1"/>
</dbReference>
<dbReference type="AlphaFoldDB" id="A0A5B8C8E8"/>
<sequence>MPAVERFVGGEMLRRACVGSIAAALAAALVCAGATTATASPDTAVTAEADEVIRIHGDDRIDTAVAASQAQRPHAFAPGTGTVIVTRSDDFPDALTAVPLADQLDAPILITPSGKALDDRVATEIRRLSAAHVVIAGGPGTVSVTAEEDLGAIVGAQSVHRIAGPDRYATAAALALWTITSAGQGESTAPPDPATMGPNEEWEQRRDTPVFLATGLDYPDALAAGAAAAQVNGVVLLTKGDQLDLHSHTGPWRQRGYTQSFMLGEEGEVITGPVYTVGGPATKVLHGRGTSFVGKDRYETAALVARSVTFFPDGVRTIAVASGEDFADAVVASGFVANRDGPLLLTRADSLPAATASYLASVSSPETTSLVRVFGGPGAVAPGVVASLSEAIS</sequence>
<evidence type="ECO:0000256" key="2">
    <source>
        <dbReference type="SAM" id="SignalP"/>
    </source>
</evidence>
<protein>
    <submittedName>
        <fullName evidence="3">Cell wall-binding repeat-containing protein</fullName>
    </submittedName>
</protein>
<gene>
    <name evidence="3" type="ORF">FE374_14430</name>
</gene>
<dbReference type="Pfam" id="PF04122">
    <property type="entry name" value="CW_binding_2"/>
    <property type="match status" value="3"/>
</dbReference>
<evidence type="ECO:0000313" key="3">
    <source>
        <dbReference type="EMBL" id="QDC25645.1"/>
    </source>
</evidence>
<feature type="chain" id="PRO_5022824114" evidence="2">
    <location>
        <begin position="40"/>
        <end position="393"/>
    </location>
</feature>
<dbReference type="InterPro" id="IPR051922">
    <property type="entry name" value="Bact_Sporulation_Assoc"/>
</dbReference>
<dbReference type="OrthoDB" id="5143602at2"/>
<evidence type="ECO:0000256" key="1">
    <source>
        <dbReference type="SAM" id="MobiDB-lite"/>
    </source>
</evidence>
<proteinExistence type="predicted"/>
<dbReference type="PANTHER" id="PTHR30032:SF8">
    <property type="entry name" value="GERMINATION-SPECIFIC N-ACETYLMURAMOYL-L-ALANINE AMIDASE"/>
    <property type="match status" value="1"/>
</dbReference>
<evidence type="ECO:0000313" key="4">
    <source>
        <dbReference type="Proteomes" id="UP000314616"/>
    </source>
</evidence>
<organism evidence="3 4">
    <name type="scientific">Georgenia yuyongxinii</name>
    <dbReference type="NCBI Taxonomy" id="2589797"/>
    <lineage>
        <taxon>Bacteria</taxon>
        <taxon>Bacillati</taxon>
        <taxon>Actinomycetota</taxon>
        <taxon>Actinomycetes</taxon>
        <taxon>Micrococcales</taxon>
        <taxon>Bogoriellaceae</taxon>
        <taxon>Georgenia</taxon>
    </lineage>
</organism>
<feature type="region of interest" description="Disordered" evidence="1">
    <location>
        <begin position="183"/>
        <end position="202"/>
    </location>
</feature>
<dbReference type="InterPro" id="IPR007253">
    <property type="entry name" value="Cell_wall-bd_2"/>
</dbReference>
<dbReference type="KEGG" id="gyu:FE374_14430"/>
<reference evidence="3 4" key="1">
    <citation type="submission" date="2019-05" db="EMBL/GenBank/DDBJ databases">
        <title>Georgenia *** sp. nov., and Georgenia *** sp. nov., isolated from the intestinal contents of plateau pika (Ochotona curzoniae) in the Qinghai-Tibet plateau of China.</title>
        <authorList>
            <person name="Tian Z."/>
        </authorList>
    </citation>
    <scope>NUCLEOTIDE SEQUENCE [LARGE SCALE GENOMIC DNA]</scope>
    <source>
        <strain evidence="3 4">Z443</strain>
    </source>
</reference>
<accession>A0A5B8C8E8</accession>